<dbReference type="SUPFAM" id="SSF116734">
    <property type="entry name" value="DNA methylase specificity domain"/>
    <property type="match status" value="2"/>
</dbReference>
<dbReference type="CDD" id="cd17254">
    <property type="entry name" value="RMtype1_S_FclI-TRD1-CR1_like"/>
    <property type="match status" value="1"/>
</dbReference>
<dbReference type="PANTHER" id="PTHR30408">
    <property type="entry name" value="TYPE-1 RESTRICTION ENZYME ECOKI SPECIFICITY PROTEIN"/>
    <property type="match status" value="1"/>
</dbReference>
<keyword evidence="6" id="KW-0378">Hydrolase</keyword>
<sequence length="385" mass="43567">MSWPSVELGSIASFINGFAFKPEHWEKEGKPIIRIQNLTDTSKAFNYTSMSVPDKYHVEGGDLLVSWSATLDVFEWKRESALLNQHIFKVVPDHDKVNKDYLRFALKNAILSMLKFTRGSTMKHVNRGDFLGTTIPLPPLETQKKIASVLEKADQLRKDCQQMEQELNSLAQSVFIDMFGDPVTNPKGWDFSELKSFIVNLRNGVSPSKDGEVESKVLTLSAITQGNFNETHCKVGLFNSPPDESKKIKKNDFLICRGNGNKNLVGRGVYPTDSRDDLVFPDTVIGVTLDLKRLDIRYMNTLWSNTFLRDHIESGARTTNGTYKINQKVISSAPIMCPPVELQRHFGDTIESVNKLIAQNQNQLREFDDNFNVLMQKAFKGELSL</sequence>
<reference evidence="6 7" key="1">
    <citation type="submission" date="2020-02" db="EMBL/GenBank/DDBJ databases">
        <title>The draft genome of Grimontia sedimenta sp. nov., isolated from benthic sediments near coral reefs south of Kuwait.</title>
        <authorList>
            <person name="Mahmoud H.M."/>
            <person name="Jose L."/>
            <person name="Eapen S."/>
        </authorList>
    </citation>
    <scope>NUCLEOTIDE SEQUENCE [LARGE SCALE GENOMIC DNA]</scope>
    <source>
        <strain evidence="6 7">S25</strain>
    </source>
</reference>
<feature type="coiled-coil region" evidence="4">
    <location>
        <begin position="146"/>
        <end position="173"/>
    </location>
</feature>
<name>A0A6M1RN40_9GAMM</name>
<evidence type="ECO:0000313" key="7">
    <source>
        <dbReference type="Proteomes" id="UP000473008"/>
    </source>
</evidence>
<keyword evidence="2" id="KW-0680">Restriction system</keyword>
<dbReference type="GO" id="GO:0003677">
    <property type="term" value="F:DNA binding"/>
    <property type="evidence" value="ECO:0007669"/>
    <property type="project" value="UniProtKB-KW"/>
</dbReference>
<dbReference type="Pfam" id="PF01420">
    <property type="entry name" value="Methylase_S"/>
    <property type="match status" value="1"/>
</dbReference>
<dbReference type="PANTHER" id="PTHR30408:SF12">
    <property type="entry name" value="TYPE I RESTRICTION ENZYME MJAVIII SPECIFICITY SUBUNIT"/>
    <property type="match status" value="1"/>
</dbReference>
<evidence type="ECO:0000259" key="5">
    <source>
        <dbReference type="Pfam" id="PF01420"/>
    </source>
</evidence>
<keyword evidence="4" id="KW-0175">Coiled coil</keyword>
<gene>
    <name evidence="6" type="ORF">G5S52_17240</name>
</gene>
<dbReference type="Gene3D" id="3.90.220.20">
    <property type="entry name" value="DNA methylase specificity domains"/>
    <property type="match status" value="2"/>
</dbReference>
<organism evidence="6 7">
    <name type="scientific">Grimontia sedimenti</name>
    <dbReference type="NCBI Taxonomy" id="2711294"/>
    <lineage>
        <taxon>Bacteria</taxon>
        <taxon>Pseudomonadati</taxon>
        <taxon>Pseudomonadota</taxon>
        <taxon>Gammaproteobacteria</taxon>
        <taxon>Vibrionales</taxon>
        <taxon>Vibrionaceae</taxon>
        <taxon>Grimontia</taxon>
    </lineage>
</organism>
<dbReference type="GO" id="GO:0009307">
    <property type="term" value="P:DNA restriction-modification system"/>
    <property type="evidence" value="ECO:0007669"/>
    <property type="project" value="UniProtKB-KW"/>
</dbReference>
<accession>A0A6M1RN40</accession>
<dbReference type="InterPro" id="IPR000055">
    <property type="entry name" value="Restrct_endonuc_typeI_TRD"/>
</dbReference>
<dbReference type="InterPro" id="IPR044946">
    <property type="entry name" value="Restrct_endonuc_typeI_TRD_sf"/>
</dbReference>
<comment type="caution">
    <text evidence="6">The sequence shown here is derived from an EMBL/GenBank/DDBJ whole genome shotgun (WGS) entry which is preliminary data.</text>
</comment>
<proteinExistence type="inferred from homology"/>
<keyword evidence="6" id="KW-0255">Endonuclease</keyword>
<dbReference type="AlphaFoldDB" id="A0A6M1RN40"/>
<feature type="domain" description="Type I restriction modification DNA specificity" evidence="5">
    <location>
        <begin position="3"/>
        <end position="155"/>
    </location>
</feature>
<keyword evidence="6" id="KW-0540">Nuclease</keyword>
<keyword evidence="7" id="KW-1185">Reference proteome</keyword>
<protein>
    <submittedName>
        <fullName evidence="6">Restriction endonuclease subunit S</fullName>
    </submittedName>
</protein>
<dbReference type="GO" id="GO:0004519">
    <property type="term" value="F:endonuclease activity"/>
    <property type="evidence" value="ECO:0007669"/>
    <property type="project" value="UniProtKB-KW"/>
</dbReference>
<evidence type="ECO:0000256" key="4">
    <source>
        <dbReference type="SAM" id="Coils"/>
    </source>
</evidence>
<dbReference type="RefSeq" id="WP_165016518.1">
    <property type="nucleotide sequence ID" value="NZ_JAALDL010000014.1"/>
</dbReference>
<evidence type="ECO:0000256" key="2">
    <source>
        <dbReference type="ARBA" id="ARBA00022747"/>
    </source>
</evidence>
<dbReference type="InterPro" id="IPR052021">
    <property type="entry name" value="Type-I_RS_S_subunit"/>
</dbReference>
<dbReference type="EMBL" id="JAALDL010000014">
    <property type="protein sequence ID" value="NGN99328.1"/>
    <property type="molecule type" value="Genomic_DNA"/>
</dbReference>
<dbReference type="Proteomes" id="UP000473008">
    <property type="component" value="Unassembled WGS sequence"/>
</dbReference>
<evidence type="ECO:0000313" key="6">
    <source>
        <dbReference type="EMBL" id="NGN99328.1"/>
    </source>
</evidence>
<evidence type="ECO:0000256" key="1">
    <source>
        <dbReference type="ARBA" id="ARBA00010923"/>
    </source>
</evidence>
<keyword evidence="3" id="KW-0238">DNA-binding</keyword>
<evidence type="ECO:0000256" key="3">
    <source>
        <dbReference type="ARBA" id="ARBA00023125"/>
    </source>
</evidence>
<comment type="similarity">
    <text evidence="1">Belongs to the type-I restriction system S methylase family.</text>
</comment>